<organism evidence="2 3">
    <name type="scientific">Conger conger</name>
    <name type="common">Conger eel</name>
    <name type="synonym">Muraena conger</name>
    <dbReference type="NCBI Taxonomy" id="82655"/>
    <lineage>
        <taxon>Eukaryota</taxon>
        <taxon>Metazoa</taxon>
        <taxon>Chordata</taxon>
        <taxon>Craniata</taxon>
        <taxon>Vertebrata</taxon>
        <taxon>Euteleostomi</taxon>
        <taxon>Actinopterygii</taxon>
        <taxon>Neopterygii</taxon>
        <taxon>Teleostei</taxon>
        <taxon>Anguilliformes</taxon>
        <taxon>Congridae</taxon>
        <taxon>Conger</taxon>
    </lineage>
</organism>
<name>A0A9Q1DWM3_CONCO</name>
<dbReference type="EMBL" id="JAFJMO010000002">
    <property type="protein sequence ID" value="KAJ8283146.1"/>
    <property type="molecule type" value="Genomic_DNA"/>
</dbReference>
<proteinExistence type="predicted"/>
<dbReference type="AlphaFoldDB" id="A0A9Q1DWM3"/>
<dbReference type="PANTHER" id="PTHR24417">
    <property type="entry name" value="SERINE/THREONINE-PROTEIN KINASE LMTK1"/>
    <property type="match status" value="1"/>
</dbReference>
<dbReference type="Proteomes" id="UP001152803">
    <property type="component" value="Unassembled WGS sequence"/>
</dbReference>
<dbReference type="GO" id="GO:0007420">
    <property type="term" value="P:brain development"/>
    <property type="evidence" value="ECO:0007669"/>
    <property type="project" value="TreeGrafter"/>
</dbReference>
<dbReference type="OrthoDB" id="8892981at2759"/>
<evidence type="ECO:0000256" key="1">
    <source>
        <dbReference type="SAM" id="MobiDB-lite"/>
    </source>
</evidence>
<evidence type="ECO:0000313" key="3">
    <source>
        <dbReference type="Proteomes" id="UP001152803"/>
    </source>
</evidence>
<feature type="region of interest" description="Disordered" evidence="1">
    <location>
        <begin position="382"/>
        <end position="451"/>
    </location>
</feature>
<feature type="region of interest" description="Disordered" evidence="1">
    <location>
        <begin position="1"/>
        <end position="33"/>
    </location>
</feature>
<gene>
    <name evidence="2" type="ORF">COCON_G00019960</name>
</gene>
<reference evidence="2" key="1">
    <citation type="journal article" date="2023" name="Science">
        <title>Genome structures resolve the early diversification of teleost fishes.</title>
        <authorList>
            <person name="Parey E."/>
            <person name="Louis A."/>
            <person name="Montfort J."/>
            <person name="Bouchez O."/>
            <person name="Roques C."/>
            <person name="Iampietro C."/>
            <person name="Lluch J."/>
            <person name="Castinel A."/>
            <person name="Donnadieu C."/>
            <person name="Desvignes T."/>
            <person name="Floi Bucao C."/>
            <person name="Jouanno E."/>
            <person name="Wen M."/>
            <person name="Mejri S."/>
            <person name="Dirks R."/>
            <person name="Jansen H."/>
            <person name="Henkel C."/>
            <person name="Chen W.J."/>
            <person name="Zahm M."/>
            <person name="Cabau C."/>
            <person name="Klopp C."/>
            <person name="Thompson A.W."/>
            <person name="Robinson-Rechavi M."/>
            <person name="Braasch I."/>
            <person name="Lecointre G."/>
            <person name="Bobe J."/>
            <person name="Postlethwait J.H."/>
            <person name="Berthelot C."/>
            <person name="Roest Crollius H."/>
            <person name="Guiguen Y."/>
        </authorList>
    </citation>
    <scope>NUCLEOTIDE SEQUENCE</scope>
    <source>
        <strain evidence="2">Concon-B</strain>
    </source>
</reference>
<comment type="caution">
    <text evidence="2">The sequence shown here is derived from an EMBL/GenBank/DDBJ whole genome shotgun (WGS) entry which is preliminary data.</text>
</comment>
<feature type="region of interest" description="Disordered" evidence="1">
    <location>
        <begin position="466"/>
        <end position="486"/>
    </location>
</feature>
<keyword evidence="3" id="KW-1185">Reference proteome</keyword>
<dbReference type="GO" id="GO:0004713">
    <property type="term" value="F:protein tyrosine kinase activity"/>
    <property type="evidence" value="ECO:0007669"/>
    <property type="project" value="TreeGrafter"/>
</dbReference>
<feature type="region of interest" description="Disordered" evidence="1">
    <location>
        <begin position="207"/>
        <end position="333"/>
    </location>
</feature>
<feature type="compositionally biased region" description="Acidic residues" evidence="1">
    <location>
        <begin position="309"/>
        <end position="332"/>
    </location>
</feature>
<feature type="compositionally biased region" description="Polar residues" evidence="1">
    <location>
        <begin position="137"/>
        <end position="148"/>
    </location>
</feature>
<feature type="region of interest" description="Disordered" evidence="1">
    <location>
        <begin position="116"/>
        <end position="161"/>
    </location>
</feature>
<dbReference type="PANTHER" id="PTHR24417:SF0">
    <property type="entry name" value="SERINE_THREONINE-PROTEIN KINASE LMTK1"/>
    <property type="match status" value="1"/>
</dbReference>
<feature type="region of interest" description="Disordered" evidence="1">
    <location>
        <begin position="74"/>
        <end position="98"/>
    </location>
</feature>
<protein>
    <submittedName>
        <fullName evidence="2">Uncharacterized protein</fullName>
    </submittedName>
</protein>
<sequence length="486" mass="52059">MGSHSPLPTSRERHAHPHLCPEAPRLHTEEGPQFIDPLTGVMVRSYARHQELEKSLPPAPRVGSVQGGVVLRGQAWAPHPGAPGEPASDSGVDPGSSSISLVELCDCSDDDDITDITSGVFGDVPAGGSDSGERGTPNLSPVQKQAGTPDSIDDVTPPPVTELQLCENRPYRDSAYFSDCEAEGGGTTLGVEPVAITPPEELCSLETASELPSQSQEEESPAERPGPSASAQRTMGAELLHEGPASEWNRDAMRLDEKKQEAEERGEEKEMQVVKDMKEEEGLPGAGEEGDSEDSEGSDEEVRSHSAAESEEEDPEECEEEDPEECEEEDPEECKVVPLVVSDGRHACHLRSVLRSLSPTQERKAKTVSFFSDVTVYLFDQESPTQELAEPGLPVGAEPGPEGPAAPPNQERVSDDSSDGNLSEESGGLEWEDDFPLLPRPSLMMSSPEVPPARFSGFSVSRFSLTHVSDSDMDSAGGSSEDGERE</sequence>
<evidence type="ECO:0000313" key="2">
    <source>
        <dbReference type="EMBL" id="KAJ8283146.1"/>
    </source>
</evidence>
<feature type="compositionally biased region" description="Low complexity" evidence="1">
    <location>
        <begin position="389"/>
        <end position="400"/>
    </location>
</feature>
<feature type="compositionally biased region" description="Basic and acidic residues" evidence="1">
    <location>
        <begin position="248"/>
        <end position="281"/>
    </location>
</feature>
<feature type="compositionally biased region" description="Acidic residues" evidence="1">
    <location>
        <begin position="288"/>
        <end position="299"/>
    </location>
</feature>
<accession>A0A9Q1DWM3</accession>